<keyword evidence="1" id="KW-1133">Transmembrane helix</keyword>
<reference evidence="2 3" key="1">
    <citation type="journal article" date="2008" name="Proc. Natl. Acad. Sci. U.S.A.">
        <title>Niche adaptation and genome expansion in the chlorophyll d-producing cyanobacterium Acaryochloris marina.</title>
        <authorList>
            <person name="Swingley W.D."/>
            <person name="Chen M."/>
            <person name="Cheung P.C."/>
            <person name="Conrad A.L."/>
            <person name="Dejesa L.C."/>
            <person name="Hao J."/>
            <person name="Honchak B.M."/>
            <person name="Karbach L.E."/>
            <person name="Kurdoglu A."/>
            <person name="Lahiri S."/>
            <person name="Mastrian S.D."/>
            <person name="Miyashita H."/>
            <person name="Page L."/>
            <person name="Ramakrishna P."/>
            <person name="Satoh S."/>
            <person name="Sattley W.M."/>
            <person name="Shimada Y."/>
            <person name="Taylor H.L."/>
            <person name="Tomo T."/>
            <person name="Tsuchiya T."/>
            <person name="Wang Z.T."/>
            <person name="Raymond J."/>
            <person name="Mimuro M."/>
            <person name="Blankenship R.E."/>
            <person name="Touchman J.W."/>
        </authorList>
    </citation>
    <scope>NUCLEOTIDE SEQUENCE [LARGE SCALE GENOMIC DNA]</scope>
    <source>
        <strain evidence="3">MBIC 11017</strain>
    </source>
</reference>
<keyword evidence="1" id="KW-0472">Membrane</keyword>
<dbReference type="eggNOG" id="COG0346">
    <property type="taxonomic scope" value="Bacteria"/>
</dbReference>
<keyword evidence="1" id="KW-0812">Transmembrane</keyword>
<evidence type="ECO:0008006" key="4">
    <source>
        <dbReference type="Google" id="ProtNLM"/>
    </source>
</evidence>
<dbReference type="RefSeq" id="WP_012165477.1">
    <property type="nucleotide sequence ID" value="NC_009925.1"/>
</dbReference>
<name>B0C9S1_ACAM1</name>
<evidence type="ECO:0000313" key="3">
    <source>
        <dbReference type="Proteomes" id="UP000000268"/>
    </source>
</evidence>
<evidence type="ECO:0000313" key="2">
    <source>
        <dbReference type="EMBL" id="ABW30219.1"/>
    </source>
</evidence>
<accession>B0C9S1</accession>
<gene>
    <name evidence="2" type="ordered locus">AM1_5257</name>
</gene>
<dbReference type="OrthoDB" id="483439at2"/>
<dbReference type="EMBL" id="CP000828">
    <property type="protein sequence ID" value="ABW30219.1"/>
    <property type="molecule type" value="Genomic_DNA"/>
</dbReference>
<dbReference type="AlphaFoldDB" id="B0C9S1"/>
<dbReference type="HOGENOM" id="CLU_1369758_0_0_3"/>
<dbReference type="STRING" id="329726.AM1_5257"/>
<dbReference type="KEGG" id="amr:AM1_5257"/>
<sequence length="196" mass="22404">MTFPIYLSLIPLQTPLIAGFFLPIDGLFSTQGVMVMLLAAYAGAMWMFLSSAPKVHTLMVSDLELARQFFEGELQLRTAEVPLHYYYNYEQTLGLSGIDPLYMSTDFGRPAMQQLSGTDGFWYQLKKNVQLHVIGGASIGDKNRQRHVCFDHDCLEQILMKVQTRYVKYKIRREKPLNFLVKTYEGAVIEFAEVSN</sequence>
<evidence type="ECO:0000256" key="1">
    <source>
        <dbReference type="SAM" id="Phobius"/>
    </source>
</evidence>
<organism evidence="2 3">
    <name type="scientific">Acaryochloris marina (strain MBIC 11017)</name>
    <dbReference type="NCBI Taxonomy" id="329726"/>
    <lineage>
        <taxon>Bacteria</taxon>
        <taxon>Bacillati</taxon>
        <taxon>Cyanobacteriota</taxon>
        <taxon>Cyanophyceae</taxon>
        <taxon>Acaryochloridales</taxon>
        <taxon>Acaryochloridaceae</taxon>
        <taxon>Acaryochloris</taxon>
    </lineage>
</organism>
<keyword evidence="3" id="KW-1185">Reference proteome</keyword>
<feature type="transmembrane region" description="Helical" evidence="1">
    <location>
        <begin position="5"/>
        <end position="24"/>
    </location>
</feature>
<dbReference type="InterPro" id="IPR029068">
    <property type="entry name" value="Glyas_Bleomycin-R_OHBP_Dase"/>
</dbReference>
<protein>
    <recommendedName>
        <fullName evidence="4">Glyoxalase-like domain protein</fullName>
    </recommendedName>
</protein>
<dbReference type="Proteomes" id="UP000000268">
    <property type="component" value="Chromosome"/>
</dbReference>
<proteinExistence type="predicted"/>
<feature type="transmembrane region" description="Helical" evidence="1">
    <location>
        <begin position="30"/>
        <end position="49"/>
    </location>
</feature>
<dbReference type="Gene3D" id="3.10.180.10">
    <property type="entry name" value="2,3-Dihydroxybiphenyl 1,2-Dioxygenase, domain 1"/>
    <property type="match status" value="1"/>
</dbReference>